<organism evidence="3 4">
    <name type="scientific">Hymenobacter cellulosilyticus</name>
    <dbReference type="NCBI Taxonomy" id="2932248"/>
    <lineage>
        <taxon>Bacteria</taxon>
        <taxon>Pseudomonadati</taxon>
        <taxon>Bacteroidota</taxon>
        <taxon>Cytophagia</taxon>
        <taxon>Cytophagales</taxon>
        <taxon>Hymenobacteraceae</taxon>
        <taxon>Hymenobacter</taxon>
    </lineage>
</organism>
<dbReference type="PANTHER" id="PTHR43777">
    <property type="entry name" value="MOLYBDENUM COFACTOR CYTIDYLYLTRANSFERASE"/>
    <property type="match status" value="1"/>
</dbReference>
<dbReference type="InterPro" id="IPR029044">
    <property type="entry name" value="Nucleotide-diphossugar_trans"/>
</dbReference>
<feature type="domain" description="MobA-like NTP transferase" evidence="1">
    <location>
        <begin position="191"/>
        <end position="353"/>
    </location>
</feature>
<keyword evidence="4" id="KW-1185">Reference proteome</keyword>
<dbReference type="CDD" id="cd04182">
    <property type="entry name" value="GT_2_like_f"/>
    <property type="match status" value="1"/>
</dbReference>
<evidence type="ECO:0000313" key="3">
    <source>
        <dbReference type="EMBL" id="UOQ70255.1"/>
    </source>
</evidence>
<gene>
    <name evidence="3" type="ORF">MUN79_16025</name>
</gene>
<dbReference type="AlphaFoldDB" id="A0A8T9PZS9"/>
<dbReference type="InterPro" id="IPR027051">
    <property type="entry name" value="XdhC_Rossmann_dom"/>
</dbReference>
<keyword evidence="3" id="KW-0808">Transferase</keyword>
<evidence type="ECO:0000259" key="1">
    <source>
        <dbReference type="Pfam" id="PF12804"/>
    </source>
</evidence>
<dbReference type="RefSeq" id="WP_244673679.1">
    <property type="nucleotide sequence ID" value="NZ_CP095046.1"/>
</dbReference>
<dbReference type="Pfam" id="PF13478">
    <property type="entry name" value="XdhC_C"/>
    <property type="match status" value="1"/>
</dbReference>
<dbReference type="EMBL" id="CP095046">
    <property type="protein sequence ID" value="UOQ70255.1"/>
    <property type="molecule type" value="Genomic_DNA"/>
</dbReference>
<accession>A0A8T9PZS9</accession>
<protein>
    <submittedName>
        <fullName evidence="3">NTP transferase domain-containing protein</fullName>
    </submittedName>
</protein>
<evidence type="ECO:0000259" key="2">
    <source>
        <dbReference type="Pfam" id="PF13478"/>
    </source>
</evidence>
<dbReference type="Pfam" id="PF12804">
    <property type="entry name" value="NTP_transf_3"/>
    <property type="match status" value="1"/>
</dbReference>
<dbReference type="GO" id="GO:0016779">
    <property type="term" value="F:nucleotidyltransferase activity"/>
    <property type="evidence" value="ECO:0007669"/>
    <property type="project" value="UniProtKB-ARBA"/>
</dbReference>
<dbReference type="Gene3D" id="3.90.550.10">
    <property type="entry name" value="Spore Coat Polysaccharide Biosynthesis Protein SpsA, Chain A"/>
    <property type="match status" value="1"/>
</dbReference>
<sequence length="377" mass="40738">MRLTVYGAGNDVQPVVRLATGLGWRVQVVDGRPNQAQALRFPEAETVRVLPLAQVEQEPYDRSFALLMTHNYYYDLAVLRHLLAGPAPYIGLLGPRKKYDRLLEDLRQDVPNAAEQLAGRLYSPIGLNLGPRRPRKLPFPLWPRFRRCWPGGPRASCATRPTRFTRPCKPTARWWPRGAPRPPVTSDNALILLAAGASTRLGQPKQLLHYQGQTLLRRAAQTAVTAAQGGSVLVVTGALHAELLPELAGLPVRVVQCAEWERGMGASLKTGLAALETARPLTVVTVLLCDQPHVTPELLAQLRQAQATSGQPIVATEYAGVRGVPVLFAGAALPLLRTLPDAAGAAQLLRRHPKLVAAVPFAAAAVDVDTPSSTSSC</sequence>
<name>A0A8T9PZS9_9BACT</name>
<reference evidence="3" key="1">
    <citation type="submission" date="2022-04" db="EMBL/GenBank/DDBJ databases">
        <title>Hymenobacter sp. isolated from the air.</title>
        <authorList>
            <person name="Won M."/>
            <person name="Lee C.-M."/>
            <person name="Woen H.-Y."/>
            <person name="Kwon S.-W."/>
        </authorList>
    </citation>
    <scope>NUCLEOTIDE SEQUENCE</scope>
    <source>
        <strain evidence="3">5116S-3</strain>
    </source>
</reference>
<dbReference type="Proteomes" id="UP000831796">
    <property type="component" value="Chromosome"/>
</dbReference>
<feature type="domain" description="XdhC Rossmann" evidence="2">
    <location>
        <begin position="3"/>
        <end position="135"/>
    </location>
</feature>
<dbReference type="Gene3D" id="3.40.50.720">
    <property type="entry name" value="NAD(P)-binding Rossmann-like Domain"/>
    <property type="match status" value="1"/>
</dbReference>
<evidence type="ECO:0000313" key="4">
    <source>
        <dbReference type="Proteomes" id="UP000831796"/>
    </source>
</evidence>
<dbReference type="PANTHER" id="PTHR43777:SF1">
    <property type="entry name" value="MOLYBDENUM COFACTOR CYTIDYLYLTRANSFERASE"/>
    <property type="match status" value="1"/>
</dbReference>
<dbReference type="SUPFAM" id="SSF53448">
    <property type="entry name" value="Nucleotide-diphospho-sugar transferases"/>
    <property type="match status" value="1"/>
</dbReference>
<dbReference type="KEGG" id="hcu:MUN79_16025"/>
<proteinExistence type="predicted"/>
<dbReference type="InterPro" id="IPR025877">
    <property type="entry name" value="MobA-like_NTP_Trfase"/>
</dbReference>